<feature type="region of interest" description="Disordered" evidence="1">
    <location>
        <begin position="1"/>
        <end position="34"/>
    </location>
</feature>
<feature type="compositionally biased region" description="Polar residues" evidence="1">
    <location>
        <begin position="1"/>
        <end position="15"/>
    </location>
</feature>
<accession>A0A645F7G7</accession>
<name>A0A645F7G7_9ZZZZ</name>
<protein>
    <submittedName>
        <fullName evidence="2">Uncharacterized protein</fullName>
    </submittedName>
</protein>
<dbReference type="EMBL" id="VSSQ01056457">
    <property type="protein sequence ID" value="MPN10315.1"/>
    <property type="molecule type" value="Genomic_DNA"/>
</dbReference>
<proteinExistence type="predicted"/>
<dbReference type="AlphaFoldDB" id="A0A645F7G7"/>
<comment type="caution">
    <text evidence="2">The sequence shown here is derived from an EMBL/GenBank/DDBJ whole genome shotgun (WGS) entry which is preliminary data.</text>
</comment>
<evidence type="ECO:0000256" key="1">
    <source>
        <dbReference type="SAM" id="MobiDB-lite"/>
    </source>
</evidence>
<organism evidence="2">
    <name type="scientific">bioreactor metagenome</name>
    <dbReference type="NCBI Taxonomy" id="1076179"/>
    <lineage>
        <taxon>unclassified sequences</taxon>
        <taxon>metagenomes</taxon>
        <taxon>ecological metagenomes</taxon>
    </lineage>
</organism>
<feature type="region of interest" description="Disordered" evidence="1">
    <location>
        <begin position="60"/>
        <end position="80"/>
    </location>
</feature>
<sequence length="80" mass="8929">MGELNGNQHNEQADNTTHHTHSPTLTGDITDSLRGRDIYQQRIIKDLGCAVTDLCQDEEKNAKKDIPCLNEKEQPGKKNG</sequence>
<gene>
    <name evidence="2" type="ORF">SDC9_157610</name>
</gene>
<reference evidence="2" key="1">
    <citation type="submission" date="2019-08" db="EMBL/GenBank/DDBJ databases">
        <authorList>
            <person name="Kucharzyk K."/>
            <person name="Murdoch R.W."/>
            <person name="Higgins S."/>
            <person name="Loffler F."/>
        </authorList>
    </citation>
    <scope>NUCLEOTIDE SEQUENCE</scope>
</reference>
<evidence type="ECO:0000313" key="2">
    <source>
        <dbReference type="EMBL" id="MPN10315.1"/>
    </source>
</evidence>